<evidence type="ECO:0000313" key="1">
    <source>
        <dbReference type="EMBL" id="KAF7502611.1"/>
    </source>
</evidence>
<sequence length="79" mass="8913">MHTQFTDTNHTYPANSAILRRPSHAQDMSSVAVSSNILASLRRTLRPDSYPFHLSGTLTYQSALSINTTNMKTLDTRFR</sequence>
<accession>A0A8H7A8M1</accession>
<protein>
    <submittedName>
        <fullName evidence="1">Uncharacterized protein</fullName>
    </submittedName>
</protein>
<name>A0A8H7A8M1_9EURO</name>
<dbReference type="AlphaFoldDB" id="A0A8H7A8M1"/>
<reference evidence="1" key="1">
    <citation type="submission" date="2020-02" db="EMBL/GenBank/DDBJ databases">
        <authorList>
            <person name="Palmer J.M."/>
        </authorList>
    </citation>
    <scope>NUCLEOTIDE SEQUENCE</scope>
    <source>
        <strain evidence="1">EPUS1.4</strain>
        <tissue evidence="1">Thallus</tissue>
    </source>
</reference>
<evidence type="ECO:0000313" key="2">
    <source>
        <dbReference type="Proteomes" id="UP000606974"/>
    </source>
</evidence>
<gene>
    <name evidence="1" type="ORF">GJ744_005427</name>
</gene>
<dbReference type="EMBL" id="JAACFV010000234">
    <property type="protein sequence ID" value="KAF7502611.1"/>
    <property type="molecule type" value="Genomic_DNA"/>
</dbReference>
<comment type="caution">
    <text evidence="1">The sequence shown here is derived from an EMBL/GenBank/DDBJ whole genome shotgun (WGS) entry which is preliminary data.</text>
</comment>
<dbReference type="Proteomes" id="UP000606974">
    <property type="component" value="Unassembled WGS sequence"/>
</dbReference>
<proteinExistence type="predicted"/>
<organism evidence="1 2">
    <name type="scientific">Endocarpon pusillum</name>
    <dbReference type="NCBI Taxonomy" id="364733"/>
    <lineage>
        <taxon>Eukaryota</taxon>
        <taxon>Fungi</taxon>
        <taxon>Dikarya</taxon>
        <taxon>Ascomycota</taxon>
        <taxon>Pezizomycotina</taxon>
        <taxon>Eurotiomycetes</taxon>
        <taxon>Chaetothyriomycetidae</taxon>
        <taxon>Verrucariales</taxon>
        <taxon>Verrucariaceae</taxon>
        <taxon>Endocarpon</taxon>
    </lineage>
</organism>
<keyword evidence="2" id="KW-1185">Reference proteome</keyword>